<reference evidence="2 3" key="1">
    <citation type="submission" date="2014-04" db="EMBL/GenBank/DDBJ databases">
        <title>Genome assembly of Hyalangium minutum DSM 14724.</title>
        <authorList>
            <person name="Sharma G."/>
            <person name="Subramanian S."/>
        </authorList>
    </citation>
    <scope>NUCLEOTIDE SEQUENCE [LARGE SCALE GENOMIC DNA]</scope>
    <source>
        <strain evidence="2 3">DSM 14724</strain>
    </source>
</reference>
<dbReference type="CDD" id="cd00085">
    <property type="entry name" value="HNHc"/>
    <property type="match status" value="1"/>
</dbReference>
<evidence type="ECO:0000313" key="3">
    <source>
        <dbReference type="Proteomes" id="UP000028725"/>
    </source>
</evidence>
<dbReference type="RefSeq" id="WP_157232022.1">
    <property type="nucleotide sequence ID" value="NZ_JMCB01000006.1"/>
</dbReference>
<dbReference type="InterPro" id="IPR044925">
    <property type="entry name" value="His-Me_finger_sf"/>
</dbReference>
<evidence type="ECO:0000313" key="2">
    <source>
        <dbReference type="EMBL" id="KFE68216.1"/>
    </source>
</evidence>
<gene>
    <name evidence="2" type="ORF">DB31_7453</name>
</gene>
<evidence type="ECO:0000256" key="1">
    <source>
        <dbReference type="SAM" id="MobiDB-lite"/>
    </source>
</evidence>
<accession>A0A085WKK3</accession>
<dbReference type="EMBL" id="JMCB01000006">
    <property type="protein sequence ID" value="KFE68216.1"/>
    <property type="molecule type" value="Genomic_DNA"/>
</dbReference>
<sequence>MKNGKPPIGPDGHPMELHHKVPLAEGGTNSFENLAIKTRTEHRLGPNYKQNHPNLP</sequence>
<keyword evidence="3" id="KW-1185">Reference proteome</keyword>
<comment type="caution">
    <text evidence="2">The sequence shown here is derived from an EMBL/GenBank/DDBJ whole genome shotgun (WGS) entry which is preliminary data.</text>
</comment>
<evidence type="ECO:0008006" key="4">
    <source>
        <dbReference type="Google" id="ProtNLM"/>
    </source>
</evidence>
<protein>
    <recommendedName>
        <fullName evidence="4">HNH domain-containing protein</fullName>
    </recommendedName>
</protein>
<dbReference type="AlphaFoldDB" id="A0A085WKK3"/>
<dbReference type="STRING" id="394096.DB31_7453"/>
<proteinExistence type="predicted"/>
<feature type="region of interest" description="Disordered" evidence="1">
    <location>
        <begin position="1"/>
        <end position="56"/>
    </location>
</feature>
<organism evidence="2 3">
    <name type="scientific">Hyalangium minutum</name>
    <dbReference type="NCBI Taxonomy" id="394096"/>
    <lineage>
        <taxon>Bacteria</taxon>
        <taxon>Pseudomonadati</taxon>
        <taxon>Myxococcota</taxon>
        <taxon>Myxococcia</taxon>
        <taxon>Myxococcales</taxon>
        <taxon>Cystobacterineae</taxon>
        <taxon>Archangiaceae</taxon>
        <taxon>Hyalangium</taxon>
    </lineage>
</organism>
<dbReference type="Proteomes" id="UP000028725">
    <property type="component" value="Unassembled WGS sequence"/>
</dbReference>
<dbReference type="OrthoDB" id="8052205at2"/>
<dbReference type="InterPro" id="IPR003615">
    <property type="entry name" value="HNH_nuc"/>
</dbReference>
<name>A0A085WKK3_9BACT</name>
<dbReference type="SUPFAM" id="SSF54060">
    <property type="entry name" value="His-Me finger endonucleases"/>
    <property type="match status" value="1"/>
</dbReference>